<keyword evidence="4" id="KW-1185">Reference proteome</keyword>
<reference evidence="3 4" key="2">
    <citation type="journal article" date="2018" name="Int. J. Syst. Evol. Microbiol.">
        <title>Marinobacterium aestuarii sp. nov., a benzene-degrading marine bacterium isolated from estuary sediment.</title>
        <authorList>
            <person name="Bae S.S."/>
            <person name="Jung J."/>
            <person name="Chung D."/>
            <person name="Baek K."/>
        </authorList>
    </citation>
    <scope>NUCLEOTIDE SEQUENCE [LARGE SCALE GENOMIC DNA]</scope>
    <source>
        <strain evidence="3 4">ST58-10</strain>
    </source>
</reference>
<dbReference type="Proteomes" id="UP000078070">
    <property type="component" value="Chromosome"/>
</dbReference>
<evidence type="ECO:0000313" key="4">
    <source>
        <dbReference type="Proteomes" id="UP000078070"/>
    </source>
</evidence>
<feature type="transmembrane region" description="Helical" evidence="1">
    <location>
        <begin position="55"/>
        <end position="73"/>
    </location>
</feature>
<feature type="domain" description="VanZ-like" evidence="2">
    <location>
        <begin position="47"/>
        <end position="127"/>
    </location>
</feature>
<organism evidence="3 4">
    <name type="scientific">Marinobacterium aestuarii</name>
    <dbReference type="NCBI Taxonomy" id="1821621"/>
    <lineage>
        <taxon>Bacteria</taxon>
        <taxon>Pseudomonadati</taxon>
        <taxon>Pseudomonadota</taxon>
        <taxon>Gammaproteobacteria</taxon>
        <taxon>Oceanospirillales</taxon>
        <taxon>Oceanospirillaceae</taxon>
        <taxon>Marinobacterium</taxon>
    </lineage>
</organism>
<accession>A0A1A9EYA8</accession>
<dbReference type="KEGG" id="mars:A8C75_08320"/>
<dbReference type="AlphaFoldDB" id="A0A1A9EYA8"/>
<keyword evidence="1" id="KW-0812">Transmembrane</keyword>
<feature type="transmembrane region" description="Helical" evidence="1">
    <location>
        <begin position="80"/>
        <end position="99"/>
    </location>
</feature>
<evidence type="ECO:0000256" key="1">
    <source>
        <dbReference type="SAM" id="Phobius"/>
    </source>
</evidence>
<dbReference type="InterPro" id="IPR006976">
    <property type="entry name" value="VanZ-like"/>
</dbReference>
<gene>
    <name evidence="3" type="ORF">A8C75_08320</name>
</gene>
<feature type="transmembrane region" description="Helical" evidence="1">
    <location>
        <begin position="111"/>
        <end position="128"/>
    </location>
</feature>
<keyword evidence="1" id="KW-0472">Membrane</keyword>
<dbReference type="EMBL" id="CP015839">
    <property type="protein sequence ID" value="ANG62493.1"/>
    <property type="molecule type" value="Genomic_DNA"/>
</dbReference>
<name>A0A1A9EYA8_9GAMM</name>
<dbReference type="NCBIfam" id="NF037970">
    <property type="entry name" value="vanZ_1"/>
    <property type="match status" value="1"/>
</dbReference>
<protein>
    <recommendedName>
        <fullName evidence="2">VanZ-like domain-containing protein</fullName>
    </recommendedName>
</protein>
<proteinExistence type="predicted"/>
<evidence type="ECO:0000313" key="3">
    <source>
        <dbReference type="EMBL" id="ANG62493.1"/>
    </source>
</evidence>
<dbReference type="Pfam" id="PF04892">
    <property type="entry name" value="VanZ"/>
    <property type="match status" value="1"/>
</dbReference>
<evidence type="ECO:0000259" key="2">
    <source>
        <dbReference type="Pfam" id="PF04892"/>
    </source>
</evidence>
<reference evidence="4" key="1">
    <citation type="submission" date="2016-05" db="EMBL/GenBank/DDBJ databases">
        <authorList>
            <person name="Baek K."/>
            <person name="Yang S.-J."/>
        </authorList>
    </citation>
    <scope>NUCLEOTIDE SEQUENCE [LARGE SCALE GENOMIC DNA]</scope>
    <source>
        <strain evidence="4">ST58-10</strain>
    </source>
</reference>
<sequence length="136" mass="14712">MKNSRRQRLAHSAWALIAALAYMALLHRVSSIPGKVELPGAVDFVYFSLTPAIQNLLHIPAFAVLAVLWSHALPKSPGGAVAVLLLTGGYGAYDEWYQLGVFGRYGSLSDWALDLFGALVGIALYRYLAARTHSLG</sequence>
<keyword evidence="1" id="KW-1133">Transmembrane helix</keyword>